<evidence type="ECO:0000256" key="1">
    <source>
        <dbReference type="SAM" id="MobiDB-lite"/>
    </source>
</evidence>
<proteinExistence type="predicted"/>
<comment type="caution">
    <text evidence="2">The sequence shown here is derived from an EMBL/GenBank/DDBJ whole genome shotgun (WGS) entry which is preliminary data.</text>
</comment>
<dbReference type="EMBL" id="VSSQ01006052">
    <property type="protein sequence ID" value="MPM31364.1"/>
    <property type="molecule type" value="Genomic_DNA"/>
</dbReference>
<feature type="compositionally biased region" description="Basic and acidic residues" evidence="1">
    <location>
        <begin position="60"/>
        <end position="70"/>
    </location>
</feature>
<feature type="region of interest" description="Disordered" evidence="1">
    <location>
        <begin position="58"/>
        <end position="82"/>
    </location>
</feature>
<name>A0A644YZI7_9ZZZZ</name>
<gene>
    <name evidence="2" type="ORF">SDC9_77919</name>
</gene>
<accession>A0A644YZI7</accession>
<sequence length="82" mass="9296">MNLCRGRLPGFFFFTQKNENIFYKPIGGGGIFLYTIFGEDWHALVSGTVNALFAEPEQAGSRREAARPEFIRNNSPAGRRHF</sequence>
<reference evidence="2" key="1">
    <citation type="submission" date="2019-08" db="EMBL/GenBank/DDBJ databases">
        <authorList>
            <person name="Kucharzyk K."/>
            <person name="Murdoch R.W."/>
            <person name="Higgins S."/>
            <person name="Loffler F."/>
        </authorList>
    </citation>
    <scope>NUCLEOTIDE SEQUENCE</scope>
</reference>
<dbReference type="AlphaFoldDB" id="A0A644YZI7"/>
<organism evidence="2">
    <name type="scientific">bioreactor metagenome</name>
    <dbReference type="NCBI Taxonomy" id="1076179"/>
    <lineage>
        <taxon>unclassified sequences</taxon>
        <taxon>metagenomes</taxon>
        <taxon>ecological metagenomes</taxon>
    </lineage>
</organism>
<evidence type="ECO:0000313" key="2">
    <source>
        <dbReference type="EMBL" id="MPM31364.1"/>
    </source>
</evidence>
<protein>
    <submittedName>
        <fullName evidence="2">Uncharacterized protein</fullName>
    </submittedName>
</protein>